<evidence type="ECO:0000256" key="4">
    <source>
        <dbReference type="ARBA" id="ARBA00022691"/>
    </source>
</evidence>
<dbReference type="InterPro" id="IPR029063">
    <property type="entry name" value="SAM-dependent_MTases_sf"/>
</dbReference>
<keyword evidence="4" id="KW-0949">S-adenosyl-L-methionine</keyword>
<dbReference type="InterPro" id="IPR002052">
    <property type="entry name" value="DNA_methylase_N6_adenine_CS"/>
</dbReference>
<evidence type="ECO:0000313" key="8">
    <source>
        <dbReference type="EMBL" id="CAB4533530.1"/>
    </source>
</evidence>
<dbReference type="EMBL" id="CAEZUR010000033">
    <property type="protein sequence ID" value="CAB4606428.1"/>
    <property type="molecule type" value="Genomic_DNA"/>
</dbReference>
<evidence type="ECO:0000256" key="5">
    <source>
        <dbReference type="ARBA" id="ARBA00048391"/>
    </source>
</evidence>
<dbReference type="Gene3D" id="1.10.8.10">
    <property type="entry name" value="DNA helicase RuvA subunit, C-terminal domain"/>
    <property type="match status" value="1"/>
</dbReference>
<proteinExistence type="predicted"/>
<evidence type="ECO:0000259" key="6">
    <source>
        <dbReference type="Pfam" id="PF05175"/>
    </source>
</evidence>
<accession>A0A6J6B3A5</accession>
<dbReference type="InterPro" id="IPR019874">
    <property type="entry name" value="RF_methyltr_PrmC"/>
</dbReference>
<dbReference type="SUPFAM" id="SSF53335">
    <property type="entry name" value="S-adenosyl-L-methionine-dependent methyltransferases"/>
    <property type="match status" value="1"/>
</dbReference>
<organism evidence="8">
    <name type="scientific">freshwater metagenome</name>
    <dbReference type="NCBI Taxonomy" id="449393"/>
    <lineage>
        <taxon>unclassified sequences</taxon>
        <taxon>metagenomes</taxon>
        <taxon>ecological metagenomes</taxon>
    </lineage>
</organism>
<dbReference type="Pfam" id="PF17827">
    <property type="entry name" value="PrmC_N"/>
    <property type="match status" value="1"/>
</dbReference>
<dbReference type="AlphaFoldDB" id="A0A6J6B3A5"/>
<keyword evidence="2" id="KW-0489">Methyltransferase</keyword>
<dbReference type="GO" id="GO:0032259">
    <property type="term" value="P:methylation"/>
    <property type="evidence" value="ECO:0007669"/>
    <property type="project" value="UniProtKB-KW"/>
</dbReference>
<dbReference type="CDD" id="cd02440">
    <property type="entry name" value="AdoMet_MTases"/>
    <property type="match status" value="1"/>
</dbReference>
<dbReference type="GO" id="GO:0102559">
    <property type="term" value="F:peptide chain release factor N(5)-glutamine methyltransferase activity"/>
    <property type="evidence" value="ECO:0007669"/>
    <property type="project" value="UniProtKB-EC"/>
</dbReference>
<dbReference type="NCBIfam" id="TIGR03534">
    <property type="entry name" value="RF_mod_PrmC"/>
    <property type="match status" value="1"/>
</dbReference>
<dbReference type="Pfam" id="PF05175">
    <property type="entry name" value="MTS"/>
    <property type="match status" value="1"/>
</dbReference>
<evidence type="ECO:0000256" key="2">
    <source>
        <dbReference type="ARBA" id="ARBA00022603"/>
    </source>
</evidence>
<dbReference type="NCBIfam" id="TIGR00536">
    <property type="entry name" value="hemK_fam"/>
    <property type="match status" value="1"/>
</dbReference>
<sequence length="285" mass="30666">MLLSELLARGTELLTSAGVESAEVDAQLLAAHVLGFSRGELQAKSISNFEIDDVGEIEALFQKRSERIPLQHLTGVAYFRNLALTVAPGVFIPRPETEVVTEFAVQALRAVPGEPIAVDLCTGSGAIAISLATEVSNSLVYAWELNPDSEKPLRQNIEANGGGVQLTMGDIAKEHPLFQELAGRVDVVVSNPPYIPTGAVPVDVEVQLHEPELALYGGADGMDIMKVVSKRALQLLKPGGFLVVEHADSQAKIVADLFEADGWRQIRSHRDLNARDRATTAVKAF</sequence>
<dbReference type="InterPro" id="IPR050320">
    <property type="entry name" value="N5-glutamine_MTase"/>
</dbReference>
<evidence type="ECO:0000256" key="1">
    <source>
        <dbReference type="ARBA" id="ARBA00012771"/>
    </source>
</evidence>
<gene>
    <name evidence="8" type="ORF">UFOPK1433_00065</name>
    <name evidence="9" type="ORF">UFOPK1843_00541</name>
</gene>
<dbReference type="Gene3D" id="3.40.50.150">
    <property type="entry name" value="Vaccinia Virus protein VP39"/>
    <property type="match status" value="1"/>
</dbReference>
<evidence type="ECO:0000259" key="7">
    <source>
        <dbReference type="Pfam" id="PF17827"/>
    </source>
</evidence>
<dbReference type="InterPro" id="IPR007848">
    <property type="entry name" value="Small_mtfrase_dom"/>
</dbReference>
<dbReference type="InterPro" id="IPR040758">
    <property type="entry name" value="PrmC_N"/>
</dbReference>
<dbReference type="PANTHER" id="PTHR18895:SF74">
    <property type="entry name" value="MTRF1L RELEASE FACTOR GLUTAMINE METHYLTRANSFERASE"/>
    <property type="match status" value="1"/>
</dbReference>
<dbReference type="PROSITE" id="PS00092">
    <property type="entry name" value="N6_MTASE"/>
    <property type="match status" value="1"/>
</dbReference>
<keyword evidence="3" id="KW-0808">Transferase</keyword>
<feature type="domain" description="Release factor glutamine methyltransferase N-terminal" evidence="7">
    <location>
        <begin position="5"/>
        <end position="75"/>
    </location>
</feature>
<dbReference type="PANTHER" id="PTHR18895">
    <property type="entry name" value="HEMK METHYLTRANSFERASE"/>
    <property type="match status" value="1"/>
</dbReference>
<dbReference type="EC" id="2.1.1.297" evidence="1"/>
<feature type="domain" description="Methyltransferase small" evidence="6">
    <location>
        <begin position="84"/>
        <end position="199"/>
    </location>
</feature>
<protein>
    <recommendedName>
        <fullName evidence="1">peptide chain release factor N(5)-glutamine methyltransferase</fullName>
        <ecNumber evidence="1">2.1.1.297</ecNumber>
    </recommendedName>
</protein>
<comment type="catalytic activity">
    <reaction evidence="5">
        <text>L-glutaminyl-[peptide chain release factor] + S-adenosyl-L-methionine = N(5)-methyl-L-glutaminyl-[peptide chain release factor] + S-adenosyl-L-homocysteine + H(+)</text>
        <dbReference type="Rhea" id="RHEA:42896"/>
        <dbReference type="Rhea" id="RHEA-COMP:10271"/>
        <dbReference type="Rhea" id="RHEA-COMP:10272"/>
        <dbReference type="ChEBI" id="CHEBI:15378"/>
        <dbReference type="ChEBI" id="CHEBI:30011"/>
        <dbReference type="ChEBI" id="CHEBI:57856"/>
        <dbReference type="ChEBI" id="CHEBI:59789"/>
        <dbReference type="ChEBI" id="CHEBI:61891"/>
        <dbReference type="EC" id="2.1.1.297"/>
    </reaction>
</comment>
<evidence type="ECO:0000313" key="9">
    <source>
        <dbReference type="EMBL" id="CAB4606428.1"/>
    </source>
</evidence>
<name>A0A6J6B3A5_9ZZZZ</name>
<dbReference type="EMBL" id="CAEZSN010000003">
    <property type="protein sequence ID" value="CAB4533530.1"/>
    <property type="molecule type" value="Genomic_DNA"/>
</dbReference>
<dbReference type="InterPro" id="IPR004556">
    <property type="entry name" value="HemK-like"/>
</dbReference>
<dbReference type="GO" id="GO:0003676">
    <property type="term" value="F:nucleic acid binding"/>
    <property type="evidence" value="ECO:0007669"/>
    <property type="project" value="InterPro"/>
</dbReference>
<evidence type="ECO:0000256" key="3">
    <source>
        <dbReference type="ARBA" id="ARBA00022679"/>
    </source>
</evidence>
<reference evidence="8" key="1">
    <citation type="submission" date="2020-05" db="EMBL/GenBank/DDBJ databases">
        <authorList>
            <person name="Chiriac C."/>
            <person name="Salcher M."/>
            <person name="Ghai R."/>
            <person name="Kavagutti S V."/>
        </authorList>
    </citation>
    <scope>NUCLEOTIDE SEQUENCE</scope>
</reference>